<evidence type="ECO:0000313" key="3">
    <source>
        <dbReference type="Proteomes" id="UP001150924"/>
    </source>
</evidence>
<keyword evidence="3" id="KW-1185">Reference proteome</keyword>
<evidence type="ECO:0000313" key="2">
    <source>
        <dbReference type="EMBL" id="MCY1004734.1"/>
    </source>
</evidence>
<accession>A0A9X3EK76</accession>
<protein>
    <recommendedName>
        <fullName evidence="1">ARG and Rhodanese-Phosphatase-superfamily-associated domain-containing protein</fullName>
    </recommendedName>
</protein>
<dbReference type="InterPro" id="IPR054346">
    <property type="entry name" value="ARPP-2"/>
</dbReference>
<reference evidence="2" key="1">
    <citation type="submission" date="2022-11" db="EMBL/GenBank/DDBJ databases">
        <title>Minimal conservation of predation-associated metabolite biosynthetic gene clusters underscores biosynthetic potential of Myxococcota including descriptions for ten novel species: Archangium lansinium sp. nov., Myxococcus landrumus sp. nov., Nannocystis bai.</title>
        <authorList>
            <person name="Ahearne A."/>
            <person name="Stevens C."/>
            <person name="Phillips K."/>
        </authorList>
    </citation>
    <scope>NUCLEOTIDE SEQUENCE</scope>
    <source>
        <strain evidence="2">Na p29</strain>
    </source>
</reference>
<evidence type="ECO:0000259" key="1">
    <source>
        <dbReference type="Pfam" id="PF22549"/>
    </source>
</evidence>
<dbReference type="Pfam" id="PF22549">
    <property type="entry name" value="ARPP-2"/>
    <property type="match status" value="1"/>
</dbReference>
<name>A0A9X3EK76_9BACT</name>
<dbReference type="Proteomes" id="UP001150924">
    <property type="component" value="Unassembled WGS sequence"/>
</dbReference>
<feature type="domain" description="ARG and Rhodanese-Phosphatase-superfamily-associated" evidence="1">
    <location>
        <begin position="11"/>
        <end position="290"/>
    </location>
</feature>
<dbReference type="RefSeq" id="WP_267766317.1">
    <property type="nucleotide sequence ID" value="NZ_JAPNKE010000002.1"/>
</dbReference>
<dbReference type="EMBL" id="JAPNKE010000002">
    <property type="protein sequence ID" value="MCY1004734.1"/>
    <property type="molecule type" value="Genomic_DNA"/>
</dbReference>
<organism evidence="2 3">
    <name type="scientific">Nannocystis pusilla</name>
    <dbReference type="NCBI Taxonomy" id="889268"/>
    <lineage>
        <taxon>Bacteria</taxon>
        <taxon>Pseudomonadati</taxon>
        <taxon>Myxococcota</taxon>
        <taxon>Polyangia</taxon>
        <taxon>Nannocystales</taxon>
        <taxon>Nannocystaceae</taxon>
        <taxon>Nannocystis</taxon>
    </lineage>
</organism>
<gene>
    <name evidence="2" type="ORF">OV079_03935</name>
</gene>
<sequence length="389" mass="43375">MKFDDTSEGLGLRGLQVAPAQAFGAVRLVPLLKEHVREDLRLGTLDFKDRRPHAVGLRGQADAPTVAYCSYIPHAYVLRWASDGTAVAARGAALTDKQLGLREVGGVRVLHRMVRQEEPGALRFLPLHLAMEGFLSLHFGGPDVAWSEYSRQALSHGLSPRRERAVLGSYVHGLEDAVRMFEIHERQVGALVFVADALAAMVVFPHPDDYRALHRSLVRDFFGELVYQYAILYDDVPAHRVAVREAEISDLADLRAAVARARADWTAFTADMAAGVLRETLRWKTVHRTGPFRLRRFMSALRPDEDNHIGEAIVRDSGELEYCKTFRLSAAQVRRAYLLEKLAQHHWDLAATAEALGVEVPALLVRLRNAGFGYLLKEHVLKNLPSGTV</sequence>
<dbReference type="AlphaFoldDB" id="A0A9X3EK76"/>
<proteinExistence type="predicted"/>
<comment type="caution">
    <text evidence="2">The sequence shown here is derived from an EMBL/GenBank/DDBJ whole genome shotgun (WGS) entry which is preliminary data.</text>
</comment>